<protein>
    <submittedName>
        <fullName evidence="1">Uncharacterized protein</fullName>
    </submittedName>
</protein>
<proteinExistence type="predicted"/>
<evidence type="ECO:0000313" key="1">
    <source>
        <dbReference type="EMBL" id="KAI5679224.1"/>
    </source>
</evidence>
<comment type="caution">
    <text evidence="1">The sequence shown here is derived from an EMBL/GenBank/DDBJ whole genome shotgun (WGS) entry which is preliminary data.</text>
</comment>
<dbReference type="Proteomes" id="UP001060085">
    <property type="component" value="Linkage Group LG02"/>
</dbReference>
<sequence>MDFKKSHFSDQLPYCSTPMRRNKVVSRFGLGMLISLILVVLVFYHVSFKAPLLESVWQGFHNNTTLSFWSFSSRTSCFYSSSCINNVSSVNGLAIERWETSAVRNDRNENASKNATLGNSADEKGKNGMEIVKNSTLSNPNSQEKVLEEPKKENLSKNVRNEYIISNDNSPNLAKTKSFYGDCDIFHGRWVKEDTKPYYPSGSCSIIDRDFNCHLNKRPDMDYLKWKWRPYECDTPSLNATDFLERLRGKRLVFVGDSLNRNMWESLVCILRHSVRDKEKVYEISGRMDFKKGGFYAFRFEDYNCSVDFVNSPFLVRESSFNGVNGSFETLRLDLMDNTTSMYQDADILIFNTAHWWTHEKTSRGVGYYQEGKHVHRKLKVLEAYKRAISTWARWVDKHINKSRTRIIFRGYSEVHFSGGQWNTGGQCHKETEPIFDESQLEKYPRTMKALEYVLQGMKTPVIYLNITRLTEFRKDGHPSVYRREYKTIEERIAGEDAQDCSHWCLPGVPDIWNELLYASLLKTFGRG</sequence>
<keyword evidence="2" id="KW-1185">Reference proteome</keyword>
<reference evidence="2" key="1">
    <citation type="journal article" date="2023" name="Nat. Plants">
        <title>Single-cell RNA sequencing provides a high-resolution roadmap for understanding the multicellular compartmentation of specialized metabolism.</title>
        <authorList>
            <person name="Sun S."/>
            <person name="Shen X."/>
            <person name="Li Y."/>
            <person name="Li Y."/>
            <person name="Wang S."/>
            <person name="Li R."/>
            <person name="Zhang H."/>
            <person name="Shen G."/>
            <person name="Guo B."/>
            <person name="Wei J."/>
            <person name="Xu J."/>
            <person name="St-Pierre B."/>
            <person name="Chen S."/>
            <person name="Sun C."/>
        </authorList>
    </citation>
    <scope>NUCLEOTIDE SEQUENCE [LARGE SCALE GENOMIC DNA]</scope>
</reference>
<name>A0ACC0C2W7_CATRO</name>
<gene>
    <name evidence="1" type="ORF">M9H77_10174</name>
</gene>
<accession>A0ACC0C2W7</accession>
<evidence type="ECO:0000313" key="2">
    <source>
        <dbReference type="Proteomes" id="UP001060085"/>
    </source>
</evidence>
<organism evidence="1 2">
    <name type="scientific">Catharanthus roseus</name>
    <name type="common">Madagascar periwinkle</name>
    <name type="synonym">Vinca rosea</name>
    <dbReference type="NCBI Taxonomy" id="4058"/>
    <lineage>
        <taxon>Eukaryota</taxon>
        <taxon>Viridiplantae</taxon>
        <taxon>Streptophyta</taxon>
        <taxon>Embryophyta</taxon>
        <taxon>Tracheophyta</taxon>
        <taxon>Spermatophyta</taxon>
        <taxon>Magnoliopsida</taxon>
        <taxon>eudicotyledons</taxon>
        <taxon>Gunneridae</taxon>
        <taxon>Pentapetalae</taxon>
        <taxon>asterids</taxon>
        <taxon>lamiids</taxon>
        <taxon>Gentianales</taxon>
        <taxon>Apocynaceae</taxon>
        <taxon>Rauvolfioideae</taxon>
        <taxon>Vinceae</taxon>
        <taxon>Catharanthinae</taxon>
        <taxon>Catharanthus</taxon>
    </lineage>
</organism>
<dbReference type="EMBL" id="CM044702">
    <property type="protein sequence ID" value="KAI5679224.1"/>
    <property type="molecule type" value="Genomic_DNA"/>
</dbReference>